<feature type="chain" id="PRO_5030655527" description="Rubredoxin-like domain-containing protein" evidence="2">
    <location>
        <begin position="25"/>
        <end position="494"/>
    </location>
</feature>
<organism evidence="4">
    <name type="scientific">Eucampia antarctica</name>
    <dbReference type="NCBI Taxonomy" id="49252"/>
    <lineage>
        <taxon>Eukaryota</taxon>
        <taxon>Sar</taxon>
        <taxon>Stramenopiles</taxon>
        <taxon>Ochrophyta</taxon>
        <taxon>Bacillariophyta</taxon>
        <taxon>Mediophyceae</taxon>
        <taxon>Biddulphiophycidae</taxon>
        <taxon>Hemiaulales</taxon>
        <taxon>Hemiaulaceae</taxon>
        <taxon>Eucampia</taxon>
    </lineage>
</organism>
<dbReference type="InterPro" id="IPR024934">
    <property type="entry name" value="Rubredoxin-like_dom"/>
</dbReference>
<dbReference type="PROSITE" id="PS50903">
    <property type="entry name" value="RUBREDOXIN_LIKE"/>
    <property type="match status" value="1"/>
</dbReference>
<sequence>MKVSTGALKILFLGSITVSHVVDSFVVPLPFGASTKATQCSMASSGEFDYLLNEGSGSLQYQQQKQQNSNGRINRRNIIRLPDSSEATTLVSATLEAPELSLGLGSSADPFGDDSLGDATYNDDGSVAAPSQKMNDPRLEEYLRKKEASAAIKIQPTEKKSLPQMAGNYVKGKDFGELFFTVFIPLTAGYWVIKQGYEKSSVIFAGSAEQTLVDYADEMVFHDGDFEEMKMCHNDYSKKKLVWLGPNKKDTMMKRYLEIYAKKKTVSPQAISSLSYVFSLYKLSEDKAADILVALCNSMPEKISSAGKLLFFGRCILKSKEGRARLEPIKEMLALSYRDGGSISGEEIVERSQIAMGEAAYRTAVAAAGKKQESLTVGWEVLGLDEETATTIFNEVAKIGFKTGREVKYGSGNQQYDSKGRRLEKTGKLENPEEATDDDDKEDDDDENTPTGSVFECGGCGYTLFIAKGRDFKFFSDTFECPECGAKKDKFVGL</sequence>
<dbReference type="CDD" id="cd00350">
    <property type="entry name" value="rubredoxin_like"/>
    <property type="match status" value="1"/>
</dbReference>
<dbReference type="GO" id="GO:0005506">
    <property type="term" value="F:iron ion binding"/>
    <property type="evidence" value="ECO:0007669"/>
    <property type="project" value="InterPro"/>
</dbReference>
<proteinExistence type="predicted"/>
<accession>A0A7S2WQG7</accession>
<feature type="compositionally biased region" description="Acidic residues" evidence="1">
    <location>
        <begin position="432"/>
        <end position="448"/>
    </location>
</feature>
<evidence type="ECO:0000256" key="2">
    <source>
        <dbReference type="SAM" id="SignalP"/>
    </source>
</evidence>
<feature type="compositionally biased region" description="Basic and acidic residues" evidence="1">
    <location>
        <begin position="418"/>
        <end position="431"/>
    </location>
</feature>
<dbReference type="AlphaFoldDB" id="A0A7S2WQG7"/>
<protein>
    <recommendedName>
        <fullName evidence="3">Rubredoxin-like domain-containing protein</fullName>
    </recommendedName>
</protein>
<gene>
    <name evidence="4" type="ORF">EANT1437_LOCUS15128</name>
</gene>
<feature type="region of interest" description="Disordered" evidence="1">
    <location>
        <begin position="113"/>
        <end position="132"/>
    </location>
</feature>
<reference evidence="4" key="1">
    <citation type="submission" date="2021-01" db="EMBL/GenBank/DDBJ databases">
        <authorList>
            <person name="Corre E."/>
            <person name="Pelletier E."/>
            <person name="Niang G."/>
            <person name="Scheremetjew M."/>
            <person name="Finn R."/>
            <person name="Kale V."/>
            <person name="Holt S."/>
            <person name="Cochrane G."/>
            <person name="Meng A."/>
            <person name="Brown T."/>
            <person name="Cohen L."/>
        </authorList>
    </citation>
    <scope>NUCLEOTIDE SEQUENCE</scope>
    <source>
        <strain evidence="4">CCMP1452</strain>
    </source>
</reference>
<feature type="domain" description="Rubredoxin-like" evidence="3">
    <location>
        <begin position="452"/>
        <end position="494"/>
    </location>
</feature>
<evidence type="ECO:0000259" key="3">
    <source>
        <dbReference type="PROSITE" id="PS50903"/>
    </source>
</evidence>
<dbReference type="SUPFAM" id="SSF57802">
    <property type="entry name" value="Rubredoxin-like"/>
    <property type="match status" value="1"/>
</dbReference>
<dbReference type="EMBL" id="HBHI01029526">
    <property type="protein sequence ID" value="CAD9700265.1"/>
    <property type="molecule type" value="Transcribed_RNA"/>
</dbReference>
<feature type="region of interest" description="Disordered" evidence="1">
    <location>
        <begin position="412"/>
        <end position="452"/>
    </location>
</feature>
<keyword evidence="2" id="KW-0732">Signal</keyword>
<evidence type="ECO:0000313" key="4">
    <source>
        <dbReference type="EMBL" id="CAD9700265.1"/>
    </source>
</evidence>
<feature type="signal peptide" evidence="2">
    <location>
        <begin position="1"/>
        <end position="24"/>
    </location>
</feature>
<evidence type="ECO:0000256" key="1">
    <source>
        <dbReference type="SAM" id="MobiDB-lite"/>
    </source>
</evidence>
<name>A0A7S2WQG7_9STRA</name>